<name>A0A820ZIL4_9BILA</name>
<accession>A0A820ZIL4</accession>
<keyword evidence="2" id="KW-1185">Reference proteome</keyword>
<evidence type="ECO:0000313" key="2">
    <source>
        <dbReference type="Proteomes" id="UP000663866"/>
    </source>
</evidence>
<feature type="non-terminal residue" evidence="1">
    <location>
        <position position="1"/>
    </location>
</feature>
<organism evidence="1 2">
    <name type="scientific">Rotaria magnacalcarata</name>
    <dbReference type="NCBI Taxonomy" id="392030"/>
    <lineage>
        <taxon>Eukaryota</taxon>
        <taxon>Metazoa</taxon>
        <taxon>Spiralia</taxon>
        <taxon>Gnathifera</taxon>
        <taxon>Rotifera</taxon>
        <taxon>Eurotatoria</taxon>
        <taxon>Bdelloidea</taxon>
        <taxon>Philodinida</taxon>
        <taxon>Philodinidae</taxon>
        <taxon>Rotaria</taxon>
    </lineage>
</organism>
<evidence type="ECO:0000313" key="1">
    <source>
        <dbReference type="EMBL" id="CAF4563307.1"/>
    </source>
</evidence>
<comment type="caution">
    <text evidence="1">The sequence shown here is derived from an EMBL/GenBank/DDBJ whole genome shotgun (WGS) entry which is preliminary data.</text>
</comment>
<dbReference type="EMBL" id="CAJOBG010063701">
    <property type="protein sequence ID" value="CAF4563307.1"/>
    <property type="molecule type" value="Genomic_DNA"/>
</dbReference>
<sequence length="131" mass="15425">YQHGLIIYHSISYTRRGNSNSYDVCAKDDSNPVQSNLYYGQILFFFYVHDKPFLFLKRYVNSNNTLSSLLKPMEDVSGWSIYIDKYYPLVRHSIFELVIIPCSYIVSKCILFQLDREFSISTQIDLEAEHD</sequence>
<gene>
    <name evidence="1" type="ORF">OVN521_LOCUS43730</name>
</gene>
<dbReference type="Proteomes" id="UP000663866">
    <property type="component" value="Unassembled WGS sequence"/>
</dbReference>
<reference evidence="1" key="1">
    <citation type="submission" date="2021-02" db="EMBL/GenBank/DDBJ databases">
        <authorList>
            <person name="Nowell W R."/>
        </authorList>
    </citation>
    <scope>NUCLEOTIDE SEQUENCE</scope>
</reference>
<proteinExistence type="predicted"/>
<protein>
    <submittedName>
        <fullName evidence="1">Uncharacterized protein</fullName>
    </submittedName>
</protein>
<dbReference type="AlphaFoldDB" id="A0A820ZIL4"/>